<name>A0A2G9UKF5_TELCI</name>
<organism evidence="1 2">
    <name type="scientific">Teladorsagia circumcincta</name>
    <name type="common">Brown stomach worm</name>
    <name type="synonym">Ostertagia circumcincta</name>
    <dbReference type="NCBI Taxonomy" id="45464"/>
    <lineage>
        <taxon>Eukaryota</taxon>
        <taxon>Metazoa</taxon>
        <taxon>Ecdysozoa</taxon>
        <taxon>Nematoda</taxon>
        <taxon>Chromadorea</taxon>
        <taxon>Rhabditida</taxon>
        <taxon>Rhabditina</taxon>
        <taxon>Rhabditomorpha</taxon>
        <taxon>Strongyloidea</taxon>
        <taxon>Trichostrongylidae</taxon>
        <taxon>Teladorsagia</taxon>
    </lineage>
</organism>
<sequence>MVKKLDVLSNELMINMIRSSYTCCGMVSEENDNVSTIALRLLTSNIRVVYWKASI</sequence>
<dbReference type="SUPFAM" id="SSF56655">
    <property type="entry name" value="Carbohydrate phosphatase"/>
    <property type="match status" value="1"/>
</dbReference>
<accession>A0A2G9UKF5</accession>
<dbReference type="OrthoDB" id="10256725at2759"/>
<gene>
    <name evidence="1" type="ORF">TELCIR_07391</name>
</gene>
<keyword evidence="2" id="KW-1185">Reference proteome</keyword>
<evidence type="ECO:0000313" key="2">
    <source>
        <dbReference type="Proteomes" id="UP000230423"/>
    </source>
</evidence>
<proteinExistence type="predicted"/>
<dbReference type="EMBL" id="KZ346169">
    <property type="protein sequence ID" value="PIO70748.1"/>
    <property type="molecule type" value="Genomic_DNA"/>
</dbReference>
<reference evidence="1 2" key="1">
    <citation type="submission" date="2015-09" db="EMBL/GenBank/DDBJ databases">
        <title>Draft genome of the parasitic nematode Teladorsagia circumcincta isolate WARC Sus (inbred).</title>
        <authorList>
            <person name="Mitreva M."/>
        </authorList>
    </citation>
    <scope>NUCLEOTIDE SEQUENCE [LARGE SCALE GENOMIC DNA]</scope>
    <source>
        <strain evidence="1 2">S</strain>
    </source>
</reference>
<dbReference type="AlphaFoldDB" id="A0A2G9UKF5"/>
<protein>
    <submittedName>
        <fullName evidence="1">Uncharacterized protein</fullName>
    </submittedName>
</protein>
<dbReference type="Proteomes" id="UP000230423">
    <property type="component" value="Unassembled WGS sequence"/>
</dbReference>
<dbReference type="Gene3D" id="3.30.540.10">
    <property type="entry name" value="Fructose-1,6-Bisphosphatase, subunit A, domain 1"/>
    <property type="match status" value="1"/>
</dbReference>
<evidence type="ECO:0000313" key="1">
    <source>
        <dbReference type="EMBL" id="PIO70748.1"/>
    </source>
</evidence>